<evidence type="ECO:0000259" key="4">
    <source>
        <dbReference type="Pfam" id="PF00478"/>
    </source>
</evidence>
<dbReference type="InterPro" id="IPR001093">
    <property type="entry name" value="IMP_DH_GMPRt"/>
</dbReference>
<dbReference type="Pfam" id="PF00478">
    <property type="entry name" value="IMPDH"/>
    <property type="match status" value="1"/>
</dbReference>
<evidence type="ECO:0000313" key="5">
    <source>
        <dbReference type="EMBL" id="SUZ72281.1"/>
    </source>
</evidence>
<accession>A0A381PZ00</accession>
<dbReference type="PANTHER" id="PTHR11911">
    <property type="entry name" value="INOSINE-5-MONOPHOSPHATE DEHYDROGENASE RELATED"/>
    <property type="match status" value="1"/>
</dbReference>
<evidence type="ECO:0000256" key="3">
    <source>
        <dbReference type="ARBA" id="ARBA00023027"/>
    </source>
</evidence>
<dbReference type="CDD" id="cd00381">
    <property type="entry name" value="IMPDH"/>
    <property type="match status" value="1"/>
</dbReference>
<evidence type="ECO:0000256" key="2">
    <source>
        <dbReference type="ARBA" id="ARBA00023002"/>
    </source>
</evidence>
<dbReference type="Gene3D" id="3.20.20.70">
    <property type="entry name" value="Aldolase class I"/>
    <property type="match status" value="1"/>
</dbReference>
<reference evidence="5" key="1">
    <citation type="submission" date="2018-05" db="EMBL/GenBank/DDBJ databases">
        <authorList>
            <person name="Lanie J.A."/>
            <person name="Ng W.-L."/>
            <person name="Kazmierczak K.M."/>
            <person name="Andrzejewski T.M."/>
            <person name="Davidsen T.M."/>
            <person name="Wayne K.J."/>
            <person name="Tettelin H."/>
            <person name="Glass J.I."/>
            <person name="Rusch D."/>
            <person name="Podicherti R."/>
            <person name="Tsui H.-C.T."/>
            <person name="Winkler M.E."/>
        </authorList>
    </citation>
    <scope>NUCLEOTIDE SEQUENCE</scope>
</reference>
<dbReference type="EMBL" id="UINC01001149">
    <property type="protein sequence ID" value="SUZ72281.1"/>
    <property type="molecule type" value="Genomic_DNA"/>
</dbReference>
<keyword evidence="3" id="KW-0520">NAD</keyword>
<keyword evidence="2" id="KW-0560">Oxidoreductase</keyword>
<evidence type="ECO:0000256" key="1">
    <source>
        <dbReference type="ARBA" id="ARBA00005502"/>
    </source>
</evidence>
<dbReference type="InterPro" id="IPR013785">
    <property type="entry name" value="Aldolase_TIM"/>
</dbReference>
<gene>
    <name evidence="5" type="ORF">METZ01_LOCUS25135</name>
</gene>
<dbReference type="AlphaFoldDB" id="A0A381PZ00"/>
<dbReference type="GO" id="GO:0006183">
    <property type="term" value="P:GTP biosynthetic process"/>
    <property type="evidence" value="ECO:0007669"/>
    <property type="project" value="TreeGrafter"/>
</dbReference>
<dbReference type="InterPro" id="IPR005992">
    <property type="entry name" value="IMP_DH-rel2"/>
</dbReference>
<dbReference type="InterPro" id="IPR005990">
    <property type="entry name" value="IMP_DH"/>
</dbReference>
<name>A0A381PZ00_9ZZZZ</name>
<dbReference type="PANTHER" id="PTHR11911:SF85">
    <property type="entry name" value="INOSINE-5'-MONOPHOSPHATE DEHYDROGENASE"/>
    <property type="match status" value="1"/>
</dbReference>
<sequence>MGRRLFKELERSYGFDEVAIVPGQVTINPELTSTKMTIGDLEFEIPIMASAMDGAVSPGFASYMHEMGGLGVLNAEGLYSRYEDPYSVLEEIISCPQESVTEFLQKVYSEPIREGLIGQRVREIKNTGATCAVSFTPQNTKRMSPAAVEAGADMIVVQSTVTTARHMSNSYRGLVFSELIDALKVPVIVGNCVTYEVAVELMETGIDGLLVGVGPGAACTTREVVGVGVPQVTATLQCAAAREDYFRRTGRYVAVITDGGFRTGGDICKAMVSGADAVMLGTPFAQADEAPGRGFNWGMANPHPELPRGTRISVGTKGSLKEILYGPTAKTDGTQNFIGALKVAMGMCGAYTIRDLHKAEMVIAPSIKTEGKFFQMSR</sequence>
<proteinExistence type="inferred from homology"/>
<comment type="similarity">
    <text evidence="1">Belongs to the IMPDH/GMPR family.</text>
</comment>
<dbReference type="GO" id="GO:0003938">
    <property type="term" value="F:IMP dehydrogenase activity"/>
    <property type="evidence" value="ECO:0007669"/>
    <property type="project" value="InterPro"/>
</dbReference>
<feature type="domain" description="IMP dehydrogenase/GMP reductase" evidence="4">
    <location>
        <begin position="13"/>
        <end position="294"/>
    </location>
</feature>
<protein>
    <recommendedName>
        <fullName evidence="4">IMP dehydrogenase/GMP reductase domain-containing protein</fullName>
    </recommendedName>
</protein>
<dbReference type="SMART" id="SM01240">
    <property type="entry name" value="IMPDH"/>
    <property type="match status" value="1"/>
</dbReference>
<dbReference type="SUPFAM" id="SSF51412">
    <property type="entry name" value="Inosine monophosphate dehydrogenase (IMPDH)"/>
    <property type="match status" value="1"/>
</dbReference>
<organism evidence="5">
    <name type="scientific">marine metagenome</name>
    <dbReference type="NCBI Taxonomy" id="408172"/>
    <lineage>
        <taxon>unclassified sequences</taxon>
        <taxon>metagenomes</taxon>
        <taxon>ecological metagenomes</taxon>
    </lineage>
</organism>
<dbReference type="NCBIfam" id="TIGR01304">
    <property type="entry name" value="IMP_DH_rel_2"/>
    <property type="match status" value="1"/>
</dbReference>